<dbReference type="InterPro" id="IPR017452">
    <property type="entry name" value="GPCR_Rhodpsn_7TM"/>
</dbReference>
<dbReference type="PANTHER" id="PTHR45695:SF15">
    <property type="entry name" value="OPSIN RH2"/>
    <property type="match status" value="1"/>
</dbReference>
<evidence type="ECO:0000256" key="12">
    <source>
        <dbReference type="SAM" id="SignalP"/>
    </source>
</evidence>
<keyword evidence="4 11" id="KW-1133">Transmembrane helix</keyword>
<protein>
    <submittedName>
        <fullName evidence="15">Orexin receptor type 2</fullName>
    </submittedName>
</protein>
<feature type="transmembrane region" description="Helical" evidence="11">
    <location>
        <begin position="329"/>
        <end position="350"/>
    </location>
</feature>
<evidence type="ECO:0000256" key="7">
    <source>
        <dbReference type="ARBA" id="ARBA00023170"/>
    </source>
</evidence>
<feature type="transmembrane region" description="Helical" evidence="11">
    <location>
        <begin position="149"/>
        <end position="170"/>
    </location>
</feature>
<reference evidence="15" key="1">
    <citation type="submission" date="2025-08" db="UniProtKB">
        <authorList>
            <consortium name="RefSeq"/>
        </authorList>
    </citation>
    <scope>IDENTIFICATION</scope>
</reference>
<dbReference type="InterPro" id="IPR000611">
    <property type="entry name" value="NPY_rcpt"/>
</dbReference>
<accession>A0ABM1A0H8</accession>
<evidence type="ECO:0000256" key="9">
    <source>
        <dbReference type="RuleBase" id="RU000688"/>
    </source>
</evidence>
<evidence type="ECO:0000256" key="8">
    <source>
        <dbReference type="ARBA" id="ARBA00023224"/>
    </source>
</evidence>
<evidence type="ECO:0000256" key="2">
    <source>
        <dbReference type="ARBA" id="ARBA00010663"/>
    </source>
</evidence>
<dbReference type="PROSITE" id="PS00237">
    <property type="entry name" value="G_PROTEIN_RECEP_F1_1"/>
    <property type="match status" value="1"/>
</dbReference>
<keyword evidence="8 9" id="KW-0807">Transducer</keyword>
<keyword evidence="14" id="KW-1185">Reference proteome</keyword>
<dbReference type="PRINTS" id="PR00237">
    <property type="entry name" value="GPCRRHODOPSN"/>
</dbReference>
<evidence type="ECO:0000256" key="6">
    <source>
        <dbReference type="ARBA" id="ARBA00023136"/>
    </source>
</evidence>
<sequence length="552" mass="61372">MAQGYQGTTLLPLLMARVLEAKASGGDPTEPSHHVPDTRHRHHHHNPRPHAHIVKPTQEDGMTTHNSSFLSSITTISINNVSDSTTTDNNTGDYYDYYQDDGLTPEATAAIHWIFIILSAAVLVVGLMGNALVWFAVWRNPRMRSATNIFLVNLAVADFLVILICLPPTMTEDITGIWYLGPEMCKLVKCLQKVSVFVSVLTLTAIALERWMAICEPLMFRQTSVRAKRAIAVVWLLSLSSAVPDAISLDIIPVSETARMCGPTWSEEAETFHLWAIFVIFYLVPLCIMTFTYVKVALCLWRSNFTDDDDGRTSVPRAQMILRRKKAKMLIMVVAMFAVCYLPVYVLFIFRYTGILDYFPPESIKPLFLSSHWLCYFNSALNPTIYNFMSCNFRREFRIACHICCRRSSTHSSIYEAMRLREMSKRHLRNDNRTSGHATNDNSCTLQTQTLLLGPSASSYSLLSGQRHDSDPNLSMAPPACTGCNNSGGGASCSRNCGGGYSGCSNANGGLYPNGGQGNDATSPVQERQRSPGGSRKMRVVVLQRNHKAISS</sequence>
<evidence type="ECO:0000256" key="10">
    <source>
        <dbReference type="SAM" id="MobiDB-lite"/>
    </source>
</evidence>
<evidence type="ECO:0000256" key="4">
    <source>
        <dbReference type="ARBA" id="ARBA00022989"/>
    </source>
</evidence>
<feature type="transmembrane region" description="Helical" evidence="11">
    <location>
        <begin position="110"/>
        <end position="137"/>
    </location>
</feature>
<dbReference type="InterPro" id="IPR000276">
    <property type="entry name" value="GPCR_Rhodpsn"/>
</dbReference>
<evidence type="ECO:0000259" key="13">
    <source>
        <dbReference type="PROSITE" id="PS50262"/>
    </source>
</evidence>
<comment type="similarity">
    <text evidence="2 9">Belongs to the G-protein coupled receptor 1 family.</text>
</comment>
<dbReference type="GeneID" id="101864067"/>
<evidence type="ECO:0000313" key="14">
    <source>
        <dbReference type="Proteomes" id="UP000694888"/>
    </source>
</evidence>
<evidence type="ECO:0000256" key="11">
    <source>
        <dbReference type="SAM" id="Phobius"/>
    </source>
</evidence>
<dbReference type="PANTHER" id="PTHR45695">
    <property type="entry name" value="LEUCOKININ RECEPTOR-RELATED"/>
    <property type="match status" value="1"/>
</dbReference>
<dbReference type="PRINTS" id="PR01012">
    <property type="entry name" value="NRPEPTIDEYR"/>
</dbReference>
<evidence type="ECO:0000256" key="3">
    <source>
        <dbReference type="ARBA" id="ARBA00022692"/>
    </source>
</evidence>
<dbReference type="Gene3D" id="1.20.1070.10">
    <property type="entry name" value="Rhodopsin 7-helix transmembrane proteins"/>
    <property type="match status" value="1"/>
</dbReference>
<feature type="region of interest" description="Disordered" evidence="10">
    <location>
        <begin position="23"/>
        <end position="54"/>
    </location>
</feature>
<dbReference type="Pfam" id="PF00001">
    <property type="entry name" value="7tm_1"/>
    <property type="match status" value="1"/>
</dbReference>
<gene>
    <name evidence="15" type="primary">LOC101864067</name>
</gene>
<evidence type="ECO:0000256" key="5">
    <source>
        <dbReference type="ARBA" id="ARBA00023040"/>
    </source>
</evidence>
<name>A0ABM1A0H8_APLCA</name>
<feature type="signal peptide" evidence="12">
    <location>
        <begin position="1"/>
        <end position="25"/>
    </location>
</feature>
<feature type="transmembrane region" description="Helical" evidence="11">
    <location>
        <begin position="272"/>
        <end position="294"/>
    </location>
</feature>
<dbReference type="SUPFAM" id="SSF81321">
    <property type="entry name" value="Family A G protein-coupled receptor-like"/>
    <property type="match status" value="1"/>
</dbReference>
<keyword evidence="6 11" id="KW-0472">Membrane</keyword>
<feature type="transmembrane region" description="Helical" evidence="11">
    <location>
        <begin position="190"/>
        <end position="209"/>
    </location>
</feature>
<dbReference type="RefSeq" id="XP_012938336.1">
    <property type="nucleotide sequence ID" value="XM_013082882.2"/>
</dbReference>
<feature type="region of interest" description="Disordered" evidence="10">
    <location>
        <begin position="515"/>
        <end position="536"/>
    </location>
</feature>
<dbReference type="PROSITE" id="PS50262">
    <property type="entry name" value="G_PROTEIN_RECEP_F1_2"/>
    <property type="match status" value="1"/>
</dbReference>
<feature type="domain" description="G-protein coupled receptors family 1 profile" evidence="13">
    <location>
        <begin position="129"/>
        <end position="386"/>
    </location>
</feature>
<proteinExistence type="inferred from homology"/>
<keyword evidence="7 9" id="KW-0675">Receptor</keyword>
<evidence type="ECO:0000313" key="15">
    <source>
        <dbReference type="RefSeq" id="XP_012938336.1"/>
    </source>
</evidence>
<organism evidence="14 15">
    <name type="scientific">Aplysia californica</name>
    <name type="common">California sea hare</name>
    <dbReference type="NCBI Taxonomy" id="6500"/>
    <lineage>
        <taxon>Eukaryota</taxon>
        <taxon>Metazoa</taxon>
        <taxon>Spiralia</taxon>
        <taxon>Lophotrochozoa</taxon>
        <taxon>Mollusca</taxon>
        <taxon>Gastropoda</taxon>
        <taxon>Heterobranchia</taxon>
        <taxon>Euthyneura</taxon>
        <taxon>Tectipleura</taxon>
        <taxon>Aplysiida</taxon>
        <taxon>Aplysioidea</taxon>
        <taxon>Aplysiidae</taxon>
        <taxon>Aplysia</taxon>
    </lineage>
</organism>
<comment type="subcellular location">
    <subcellularLocation>
        <location evidence="1">Membrane</location>
        <topology evidence="1">Multi-pass membrane protein</topology>
    </subcellularLocation>
</comment>
<keyword evidence="5 9" id="KW-0297">G-protein coupled receptor</keyword>
<keyword evidence="3 9" id="KW-0812">Transmembrane</keyword>
<feature type="compositionally biased region" description="Basic residues" evidence="10">
    <location>
        <begin position="39"/>
        <end position="53"/>
    </location>
</feature>
<feature type="transmembrane region" description="Helical" evidence="11">
    <location>
        <begin position="370"/>
        <end position="389"/>
    </location>
</feature>
<feature type="transmembrane region" description="Helical" evidence="11">
    <location>
        <begin position="230"/>
        <end position="252"/>
    </location>
</feature>
<evidence type="ECO:0000256" key="1">
    <source>
        <dbReference type="ARBA" id="ARBA00004141"/>
    </source>
</evidence>
<dbReference type="Proteomes" id="UP000694888">
    <property type="component" value="Unplaced"/>
</dbReference>
<keyword evidence="12" id="KW-0732">Signal</keyword>
<feature type="chain" id="PRO_5045034926" evidence="12">
    <location>
        <begin position="26"/>
        <end position="552"/>
    </location>
</feature>